<feature type="transmembrane region" description="Helical" evidence="10">
    <location>
        <begin position="338"/>
        <end position="357"/>
    </location>
</feature>
<organism evidence="11 12">
    <name type="scientific">Baudoinia panamericana (strain UAMH 10762)</name>
    <name type="common">Angels' share fungus</name>
    <name type="synonym">Baudoinia compniacensis (strain UAMH 10762)</name>
    <dbReference type="NCBI Taxonomy" id="717646"/>
    <lineage>
        <taxon>Eukaryota</taxon>
        <taxon>Fungi</taxon>
        <taxon>Dikarya</taxon>
        <taxon>Ascomycota</taxon>
        <taxon>Pezizomycotina</taxon>
        <taxon>Dothideomycetes</taxon>
        <taxon>Dothideomycetidae</taxon>
        <taxon>Mycosphaerellales</taxon>
        <taxon>Teratosphaeriaceae</taxon>
        <taxon>Baudoinia</taxon>
    </lineage>
</organism>
<evidence type="ECO:0000256" key="7">
    <source>
        <dbReference type="ARBA" id="ARBA00022989"/>
    </source>
</evidence>
<feature type="transmembrane region" description="Helical" evidence="10">
    <location>
        <begin position="103"/>
        <end position="122"/>
    </location>
</feature>
<dbReference type="AlphaFoldDB" id="M2N5R9"/>
<evidence type="ECO:0000256" key="3">
    <source>
        <dbReference type="ARBA" id="ARBA00022448"/>
    </source>
</evidence>
<feature type="transmembrane region" description="Helical" evidence="10">
    <location>
        <begin position="128"/>
        <end position="150"/>
    </location>
</feature>
<dbReference type="eggNOG" id="KOG2262">
    <property type="taxonomic scope" value="Eukaryota"/>
</dbReference>
<dbReference type="GO" id="GO:0035673">
    <property type="term" value="F:oligopeptide transmembrane transporter activity"/>
    <property type="evidence" value="ECO:0007669"/>
    <property type="project" value="InterPro"/>
</dbReference>
<keyword evidence="12" id="KW-1185">Reference proteome</keyword>
<dbReference type="GO" id="GO:0015031">
    <property type="term" value="P:protein transport"/>
    <property type="evidence" value="ECO:0007669"/>
    <property type="project" value="UniProtKB-KW"/>
</dbReference>
<dbReference type="HOGENOM" id="CLU_004965_3_0_1"/>
<feature type="transmembrane region" description="Helical" evidence="10">
    <location>
        <begin position="614"/>
        <end position="636"/>
    </location>
</feature>
<evidence type="ECO:0000256" key="9">
    <source>
        <dbReference type="SAM" id="MobiDB-lite"/>
    </source>
</evidence>
<dbReference type="OMA" id="MAYAIPR"/>
<dbReference type="Pfam" id="PF03169">
    <property type="entry name" value="OPT"/>
    <property type="match status" value="1"/>
</dbReference>
<evidence type="ECO:0000256" key="2">
    <source>
        <dbReference type="ARBA" id="ARBA00008807"/>
    </source>
</evidence>
<feature type="transmembrane region" description="Helical" evidence="10">
    <location>
        <begin position="170"/>
        <end position="191"/>
    </location>
</feature>
<dbReference type="EMBL" id="KB445559">
    <property type="protein sequence ID" value="EMC94110.1"/>
    <property type="molecule type" value="Genomic_DNA"/>
</dbReference>
<evidence type="ECO:0000256" key="8">
    <source>
        <dbReference type="ARBA" id="ARBA00023136"/>
    </source>
</evidence>
<dbReference type="KEGG" id="bcom:BAUCODRAFT_124839"/>
<feature type="transmembrane region" description="Helical" evidence="10">
    <location>
        <begin position="203"/>
        <end position="223"/>
    </location>
</feature>
<evidence type="ECO:0008006" key="13">
    <source>
        <dbReference type="Google" id="ProtNLM"/>
    </source>
</evidence>
<evidence type="ECO:0000256" key="6">
    <source>
        <dbReference type="ARBA" id="ARBA00022927"/>
    </source>
</evidence>
<protein>
    <recommendedName>
        <fullName evidence="13">OPT superfamily oligopeptide transporter</fullName>
    </recommendedName>
</protein>
<feature type="transmembrane region" description="Helical" evidence="10">
    <location>
        <begin position="528"/>
        <end position="554"/>
    </location>
</feature>
<feature type="transmembrane region" description="Helical" evidence="10">
    <location>
        <begin position="501"/>
        <end position="522"/>
    </location>
</feature>
<feature type="transmembrane region" description="Helical" evidence="10">
    <location>
        <begin position="722"/>
        <end position="744"/>
    </location>
</feature>
<feature type="transmembrane region" description="Helical" evidence="10">
    <location>
        <begin position="415"/>
        <end position="436"/>
    </location>
</feature>
<feature type="transmembrane region" description="Helical" evidence="10">
    <location>
        <begin position="756"/>
        <end position="779"/>
    </location>
</feature>
<feature type="region of interest" description="Disordered" evidence="9">
    <location>
        <begin position="1"/>
        <end position="37"/>
    </location>
</feature>
<dbReference type="NCBIfam" id="TIGR00728">
    <property type="entry name" value="OPT_sfam"/>
    <property type="match status" value="1"/>
</dbReference>
<accession>M2N5R9</accession>
<name>M2N5R9_BAUPA</name>
<comment type="similarity">
    <text evidence="2">Belongs to the oligopeptide OPT transporter family.</text>
</comment>
<evidence type="ECO:0000256" key="1">
    <source>
        <dbReference type="ARBA" id="ARBA00004141"/>
    </source>
</evidence>
<keyword evidence="7 10" id="KW-1133">Transmembrane helix</keyword>
<dbReference type="PANTHER" id="PTHR22601">
    <property type="entry name" value="ISP4 LIKE PROTEIN"/>
    <property type="match status" value="1"/>
</dbReference>
<evidence type="ECO:0000256" key="5">
    <source>
        <dbReference type="ARBA" id="ARBA00022856"/>
    </source>
</evidence>
<feature type="transmembrane region" description="Helical" evidence="10">
    <location>
        <begin position="261"/>
        <end position="292"/>
    </location>
</feature>
<dbReference type="GO" id="GO:0016020">
    <property type="term" value="C:membrane"/>
    <property type="evidence" value="ECO:0007669"/>
    <property type="project" value="UniProtKB-SubCell"/>
</dbReference>
<keyword evidence="5" id="KW-0571">Peptide transport</keyword>
<evidence type="ECO:0000313" key="12">
    <source>
        <dbReference type="Proteomes" id="UP000011761"/>
    </source>
</evidence>
<dbReference type="RefSeq" id="XP_007679037.1">
    <property type="nucleotide sequence ID" value="XM_007680847.1"/>
</dbReference>
<feature type="transmembrane region" description="Helical" evidence="10">
    <location>
        <begin position="680"/>
        <end position="702"/>
    </location>
</feature>
<dbReference type="InterPro" id="IPR004813">
    <property type="entry name" value="OPT"/>
</dbReference>
<keyword evidence="8 10" id="KW-0472">Membrane</keyword>
<comment type="subcellular location">
    <subcellularLocation>
        <location evidence="1">Membrane</location>
        <topology evidence="1">Multi-pass membrane protein</topology>
    </subcellularLocation>
</comment>
<evidence type="ECO:0000256" key="4">
    <source>
        <dbReference type="ARBA" id="ARBA00022692"/>
    </source>
</evidence>
<evidence type="ECO:0000256" key="10">
    <source>
        <dbReference type="SAM" id="Phobius"/>
    </source>
</evidence>
<keyword evidence="6" id="KW-0653">Protein transport</keyword>
<reference evidence="11 12" key="1">
    <citation type="journal article" date="2012" name="PLoS Pathog.">
        <title>Diverse lifestyles and strategies of plant pathogenesis encoded in the genomes of eighteen Dothideomycetes fungi.</title>
        <authorList>
            <person name="Ohm R.A."/>
            <person name="Feau N."/>
            <person name="Henrissat B."/>
            <person name="Schoch C.L."/>
            <person name="Horwitz B.A."/>
            <person name="Barry K.W."/>
            <person name="Condon B.J."/>
            <person name="Copeland A.C."/>
            <person name="Dhillon B."/>
            <person name="Glaser F."/>
            <person name="Hesse C.N."/>
            <person name="Kosti I."/>
            <person name="LaButti K."/>
            <person name="Lindquist E.A."/>
            <person name="Lucas S."/>
            <person name="Salamov A.A."/>
            <person name="Bradshaw R.E."/>
            <person name="Ciuffetti L."/>
            <person name="Hamelin R.C."/>
            <person name="Kema G.H.J."/>
            <person name="Lawrence C."/>
            <person name="Scott J.A."/>
            <person name="Spatafora J.W."/>
            <person name="Turgeon B.G."/>
            <person name="de Wit P.J.G.M."/>
            <person name="Zhong S."/>
            <person name="Goodwin S.B."/>
            <person name="Grigoriev I.V."/>
        </authorList>
    </citation>
    <scope>NUCLEOTIDE SEQUENCE [LARGE SCALE GENOMIC DNA]</scope>
    <source>
        <strain evidence="11 12">UAMH 10762</strain>
    </source>
</reference>
<dbReference type="Proteomes" id="UP000011761">
    <property type="component" value="Unassembled WGS sequence"/>
</dbReference>
<dbReference type="InterPro" id="IPR004648">
    <property type="entry name" value="Oligpept_transpt"/>
</dbReference>
<gene>
    <name evidence="11" type="ORF">BAUCODRAFT_124839</name>
</gene>
<proteinExistence type="inferred from homology"/>
<sequence>MASKRPGFVRTNTEFAEDVELQPRLGEPSSSKKTQAYDIQDPDVKLGTTVNVEPDKEQAPPRYEEDIDGFARVTEPVETAKDLVTQVIHVEDDPTLNVWTFRVFFLGIGLSIFGSVLQEIFYFKPQTIYVSVVFLCVIAYVLGEALAIAIPRVSILRYLNPHPFNQKEHAAITIMASAAAQAATATEALAAQQLFYGGYPSRAAGVFVVLSSQLIGYGIAGLLRDVLVYPTRMLWPINLPVATLLETLHRDKSETKRRLKVFYIIFACIFVWEAFPEYIFTVLTGVSIFCLADQNNLVFTNLFGGASGNEGLGVLSLCFDWNYVAGLGSPLWLPLQTLVNSMIGIIGCYIFFMAIYYSNTWRSLDFPFLSQELFDGASNSTYFIVWNQTAVLNENFEIDPVKLEQMGIPYLTGTYISYLLVSNMGLTAALTHMLLWNFDDIKAGWAWASPRNLRKLSRPEFWQFWKTTETPEERFERKQNDPELDPHYKLMMRNLYKESPLWWWGAVLVASWAVGLGCLYSMKSTLPWWGFLLATILTSLFMLFFGAQFGLTGFQFNVQPICQMLAGYMFPGRPLANFYFTCYTYNALQMGQLLAKDLKLAQYAHLPPQATFTFQILGCLVGALFNWTIMTTIVAAQAPILTSIQGTNIWSGQNIQQFNTLAIAWSIADKMFSVGGRYQWVTLSFLLGFVVPLPFYFLHRWLGWRFFSYINLSIILWYMGDLFVGINSSLTMYYIIGFIAQWWLRKHRPQLFVKYNYLVSAALDGGTQVLVFIFTFAVFGGSGKAVPFPTWAGNPDQDVRNADYCAINPANFG</sequence>
<dbReference type="OrthoDB" id="9986677at2759"/>
<evidence type="ECO:0000313" key="11">
    <source>
        <dbReference type="EMBL" id="EMC94110.1"/>
    </source>
</evidence>
<keyword evidence="3" id="KW-0813">Transport</keyword>
<dbReference type="GeneID" id="19107916"/>
<keyword evidence="4 10" id="KW-0812">Transmembrane</keyword>